<dbReference type="EC" id="2.7.7.6" evidence="8"/>
<dbReference type="InterPro" id="IPR015712">
    <property type="entry name" value="DNA-dir_RNA_pol_su2"/>
</dbReference>
<dbReference type="Pfam" id="PF04560">
    <property type="entry name" value="RNA_pol_Rpb2_7"/>
    <property type="match status" value="1"/>
</dbReference>
<dbReference type="EMBL" id="CASHTH010003003">
    <property type="protein sequence ID" value="CAI8038618.1"/>
    <property type="molecule type" value="Genomic_DNA"/>
</dbReference>
<evidence type="ECO:0000259" key="12">
    <source>
        <dbReference type="Pfam" id="PF10385"/>
    </source>
</evidence>
<evidence type="ECO:0000259" key="11">
    <source>
        <dbReference type="Pfam" id="PF04565"/>
    </source>
</evidence>
<dbReference type="Pfam" id="PF00562">
    <property type="entry name" value="RNA_pol_Rpb2_6"/>
    <property type="match status" value="2"/>
</dbReference>
<evidence type="ECO:0000313" key="13">
    <source>
        <dbReference type="EMBL" id="CAI8038618.1"/>
    </source>
</evidence>
<keyword evidence="2 8" id="KW-0240">DNA-directed RNA polymerase</keyword>
<comment type="catalytic activity">
    <reaction evidence="6 8">
        <text>RNA(n) + a ribonucleoside 5'-triphosphate = RNA(n+1) + diphosphate</text>
        <dbReference type="Rhea" id="RHEA:21248"/>
        <dbReference type="Rhea" id="RHEA-COMP:14527"/>
        <dbReference type="Rhea" id="RHEA-COMP:17342"/>
        <dbReference type="ChEBI" id="CHEBI:33019"/>
        <dbReference type="ChEBI" id="CHEBI:61557"/>
        <dbReference type="ChEBI" id="CHEBI:140395"/>
        <dbReference type="EC" id="2.7.7.6"/>
    </reaction>
</comment>
<dbReference type="Pfam" id="PF04565">
    <property type="entry name" value="RNA_pol_Rpb2_3"/>
    <property type="match status" value="1"/>
</dbReference>
<dbReference type="PANTHER" id="PTHR20856">
    <property type="entry name" value="DNA-DIRECTED RNA POLYMERASE I SUBUNIT 2"/>
    <property type="match status" value="1"/>
</dbReference>
<accession>A0AA35WYI7</accession>
<keyword evidence="5 8" id="KW-0804">Transcription</keyword>
<evidence type="ECO:0000256" key="6">
    <source>
        <dbReference type="ARBA" id="ARBA00048552"/>
    </source>
</evidence>
<dbReference type="Gene3D" id="3.90.1100.10">
    <property type="match status" value="1"/>
</dbReference>
<organism evidence="13 14">
    <name type="scientific">Geodia barretti</name>
    <name type="common">Barrett's horny sponge</name>
    <dbReference type="NCBI Taxonomy" id="519541"/>
    <lineage>
        <taxon>Eukaryota</taxon>
        <taxon>Metazoa</taxon>
        <taxon>Porifera</taxon>
        <taxon>Demospongiae</taxon>
        <taxon>Heteroscleromorpha</taxon>
        <taxon>Tetractinellida</taxon>
        <taxon>Astrophorina</taxon>
        <taxon>Geodiidae</taxon>
        <taxon>Geodia</taxon>
    </lineage>
</organism>
<evidence type="ECO:0000256" key="7">
    <source>
        <dbReference type="RuleBase" id="RU000434"/>
    </source>
</evidence>
<dbReference type="NCBIfam" id="NF001616">
    <property type="entry name" value="PRK00405.1"/>
    <property type="match status" value="1"/>
</dbReference>
<comment type="caution">
    <text evidence="13">The sequence shown here is derived from an EMBL/GenBank/DDBJ whole genome shotgun (WGS) entry which is preliminary data.</text>
</comment>
<reference evidence="13" key="1">
    <citation type="submission" date="2023-03" db="EMBL/GenBank/DDBJ databases">
        <authorList>
            <person name="Steffen K."/>
            <person name="Cardenas P."/>
        </authorList>
    </citation>
    <scope>NUCLEOTIDE SEQUENCE</scope>
</reference>
<dbReference type="InterPro" id="IPR037033">
    <property type="entry name" value="DNA-dir_RNAP_su2_hyb_sf"/>
</dbReference>
<dbReference type="GO" id="GO:0000428">
    <property type="term" value="C:DNA-directed RNA polymerase complex"/>
    <property type="evidence" value="ECO:0007669"/>
    <property type="project" value="UniProtKB-KW"/>
</dbReference>
<keyword evidence="4 8" id="KW-0548">Nucleotidyltransferase</keyword>
<dbReference type="InterPro" id="IPR007645">
    <property type="entry name" value="RNA_pol_Rpb2_3"/>
</dbReference>
<dbReference type="Gene3D" id="2.40.50.100">
    <property type="match status" value="1"/>
</dbReference>
<evidence type="ECO:0000256" key="1">
    <source>
        <dbReference type="ARBA" id="ARBA00006835"/>
    </source>
</evidence>
<dbReference type="InterPro" id="IPR007121">
    <property type="entry name" value="RNA_pol_bsu_CS"/>
</dbReference>
<dbReference type="Pfam" id="PF10385">
    <property type="entry name" value="RNA_pol_Rpb2_45"/>
    <property type="match status" value="1"/>
</dbReference>
<evidence type="ECO:0000259" key="9">
    <source>
        <dbReference type="Pfam" id="PF00562"/>
    </source>
</evidence>
<dbReference type="CDD" id="cd00653">
    <property type="entry name" value="RNA_pol_B_RPB2"/>
    <property type="match status" value="1"/>
</dbReference>
<evidence type="ECO:0000256" key="2">
    <source>
        <dbReference type="ARBA" id="ARBA00022478"/>
    </source>
</evidence>
<feature type="domain" description="DNA-directed RNA polymerase subunit 2 hybrid-binding" evidence="9">
    <location>
        <begin position="433"/>
        <end position="767"/>
    </location>
</feature>
<keyword evidence="3 8" id="KW-0808">Transferase</keyword>
<keyword evidence="14" id="KW-1185">Reference proteome</keyword>
<dbReference type="InterPro" id="IPR019462">
    <property type="entry name" value="DNA-dir_RNA_pol_bsu_external_1"/>
</dbReference>
<protein>
    <recommendedName>
        <fullName evidence="8">DNA-directed RNA polymerase subunit beta</fullName>
        <ecNumber evidence="8">2.7.7.6</ecNumber>
    </recommendedName>
</protein>
<dbReference type="HAMAP" id="MF_01321">
    <property type="entry name" value="RNApol_bact_RpoB"/>
    <property type="match status" value="1"/>
</dbReference>
<dbReference type="GO" id="GO:0032549">
    <property type="term" value="F:ribonucleoside binding"/>
    <property type="evidence" value="ECO:0007669"/>
    <property type="project" value="InterPro"/>
</dbReference>
<dbReference type="GO" id="GO:0006351">
    <property type="term" value="P:DNA-templated transcription"/>
    <property type="evidence" value="ECO:0007669"/>
    <property type="project" value="InterPro"/>
</dbReference>
<gene>
    <name evidence="13" type="ORF">GBAR_LOCUS21538</name>
</gene>
<dbReference type="InterPro" id="IPR007120">
    <property type="entry name" value="DNA-dir_RNAP_su2_dom"/>
</dbReference>
<evidence type="ECO:0000256" key="5">
    <source>
        <dbReference type="ARBA" id="ARBA00023163"/>
    </source>
</evidence>
<dbReference type="InterPro" id="IPR042107">
    <property type="entry name" value="DNA-dir_RNA_pol_bsu_ext_1_sf"/>
</dbReference>
<dbReference type="Gene3D" id="2.40.270.10">
    <property type="entry name" value="DNA-directed RNA polymerase, subunit 2, domain 6"/>
    <property type="match status" value="2"/>
</dbReference>
<sequence length="1008" mass="112409">MKALFQEVDNHDCRRFVAGAEPAEDRDYNPRDEELRSLWDRIHPDRDFDSKQSYRIGLAQRNLYKWLRPGEPAVQVDAACTFVLNHFYDGRRFDLGEVGRVKVDQRLGRASSQILSEHHKKILDLVRNQAETDDGVSPAEIFAASGREHRILSDRDVDALINYGVRVAGELMRDQVRIGLLRMHRMFQDRVGRLEKPEDAVPAKLVNVRPVTGAIREFFGGDKLSQFMDQTNPLAELTHKRRLSALGRGGLTRERAGFDVRDVHASHYGRICPIETPEGANIGLLSSLAAYARIDRLGFIETPYWPVIKQLRPESVQYLTADLEEQFRIAQANSGFDDFYQFTDELVEVREGDNYRLAPPATVEYADVSPLQIMSVSAALIPFLEHDDANRALMGCNMQRQAVPLLQPQAPIVGTGIESRVARDSGQVLLSRVQGSVVSVNGREILVVDDAGQEHAHRLIKFARTNQGTCLNQRPVVQKGDRVNAGETLADSSSTDGGELALGQNVLVAFMSWEGYNYEDAIIISERLVKDDQFTSVHIEKYEVESRSTKLGDEEITRDIPNVGEGNLRDLDERGIIRIGADVGPGDILVGKVTPKGETEMTAEERLLRAIFGEKSKDVRDTSLRVPHGQRGKVIGVKALSREKRGAEQPGDQLPPDVNEAIRVWVAQTRKISVGDKMAGRHGNKGVVSRILPEEDMPFLSDGTPVDIILNPIGVPSRMNLGQVLESHLGWAARSLNFQALTPVFEGADDNNIEDSLARWWFAEQSKATNNSADPEGEIDLKKVYAWLREQGFDPAEIYDETQRGKARHACLYLWLRDVAGRNPDGLSLADLHQMALEVHRDKLISPPTFAKFQLFDGRSGEAFDQPVAVGSIYMLKLIHLVEDKIHARSTGPYSMITQQPLGGKAQFGGQRFGEMEVWALEAYSAAHNLQEVLTIKSDDVTGRVNTYESIVKGNPITQPGIPESFNVLLKELQSLGLNVRLEDEEEQEDGSLGLPGEDDYLFTAEVN</sequence>
<feature type="domain" description="DNA-directed RNA polymerase subunit 2 hybrid-binding" evidence="9">
    <location>
        <begin position="851"/>
        <end position="907"/>
    </location>
</feature>
<evidence type="ECO:0000256" key="4">
    <source>
        <dbReference type="ARBA" id="ARBA00022695"/>
    </source>
</evidence>
<dbReference type="AlphaFoldDB" id="A0AA35WYI7"/>
<dbReference type="Gene3D" id="2.40.50.150">
    <property type="match status" value="1"/>
</dbReference>
<dbReference type="NCBIfam" id="TIGR02013">
    <property type="entry name" value="rpoB"/>
    <property type="match status" value="1"/>
</dbReference>
<name>A0AA35WYI7_GEOBA</name>
<evidence type="ECO:0000256" key="8">
    <source>
        <dbReference type="RuleBase" id="RU363031"/>
    </source>
</evidence>
<feature type="domain" description="DNA-directed RNA polymerase beta subunit external 1" evidence="12">
    <location>
        <begin position="304"/>
        <end position="369"/>
    </location>
</feature>
<evidence type="ECO:0000313" key="14">
    <source>
        <dbReference type="Proteomes" id="UP001174909"/>
    </source>
</evidence>
<comment type="similarity">
    <text evidence="1 7">Belongs to the RNA polymerase beta chain family.</text>
</comment>
<dbReference type="Gene3D" id="3.90.1800.10">
    <property type="entry name" value="RNA polymerase alpha subunit dimerisation domain"/>
    <property type="match status" value="1"/>
</dbReference>
<dbReference type="Gene3D" id="3.90.1110.10">
    <property type="entry name" value="RNA polymerase Rpb2, domain 2"/>
    <property type="match status" value="1"/>
</dbReference>
<proteinExistence type="inferred from homology"/>
<feature type="domain" description="RNA polymerase Rpb2" evidence="10">
    <location>
        <begin position="909"/>
        <end position="984"/>
    </location>
</feature>
<dbReference type="GO" id="GO:0003899">
    <property type="term" value="F:DNA-directed RNA polymerase activity"/>
    <property type="evidence" value="ECO:0007669"/>
    <property type="project" value="UniProtKB-EC"/>
</dbReference>
<evidence type="ECO:0000256" key="3">
    <source>
        <dbReference type="ARBA" id="ARBA00022679"/>
    </source>
</evidence>
<comment type="function">
    <text evidence="8">DNA-dependent RNA polymerase catalyzes the transcription of DNA into RNA using the four ribonucleoside triphosphates as substrates.</text>
</comment>
<dbReference type="Proteomes" id="UP001174909">
    <property type="component" value="Unassembled WGS sequence"/>
</dbReference>
<dbReference type="SUPFAM" id="SSF64484">
    <property type="entry name" value="beta and beta-prime subunits of DNA dependent RNA-polymerase"/>
    <property type="match status" value="1"/>
</dbReference>
<dbReference type="PROSITE" id="PS01166">
    <property type="entry name" value="RNA_POL_BETA"/>
    <property type="match status" value="1"/>
</dbReference>
<dbReference type="Gene3D" id="2.30.150.10">
    <property type="entry name" value="DNA-directed RNA polymerase, beta subunit, external 1 domain"/>
    <property type="match status" value="1"/>
</dbReference>
<feature type="domain" description="RNA polymerase Rpb2" evidence="11">
    <location>
        <begin position="226"/>
        <end position="294"/>
    </location>
</feature>
<dbReference type="InterPro" id="IPR037034">
    <property type="entry name" value="RNA_pol_Rpb2_2_sf"/>
</dbReference>
<dbReference type="InterPro" id="IPR014724">
    <property type="entry name" value="RNA_pol_RPB2_OB-fold"/>
</dbReference>
<evidence type="ECO:0000259" key="10">
    <source>
        <dbReference type="Pfam" id="PF04560"/>
    </source>
</evidence>
<dbReference type="InterPro" id="IPR007641">
    <property type="entry name" value="RNA_pol_Rpb2_7"/>
</dbReference>
<dbReference type="InterPro" id="IPR010243">
    <property type="entry name" value="RNA_pol_bsu_bac"/>
</dbReference>
<dbReference type="GO" id="GO:0003677">
    <property type="term" value="F:DNA binding"/>
    <property type="evidence" value="ECO:0007669"/>
    <property type="project" value="InterPro"/>
</dbReference>